<dbReference type="SUPFAM" id="SSF51126">
    <property type="entry name" value="Pectin lyase-like"/>
    <property type="match status" value="1"/>
</dbReference>
<evidence type="ECO:0000256" key="9">
    <source>
        <dbReference type="ARBA" id="ARBA00047928"/>
    </source>
</evidence>
<organism evidence="13 14">
    <name type="scientific">Phytophthora kernoviae 00238/432</name>
    <dbReference type="NCBI Taxonomy" id="1284355"/>
    <lineage>
        <taxon>Eukaryota</taxon>
        <taxon>Sar</taxon>
        <taxon>Stramenopiles</taxon>
        <taxon>Oomycota</taxon>
        <taxon>Peronosporomycetes</taxon>
        <taxon>Peronosporales</taxon>
        <taxon>Peronosporaceae</taxon>
        <taxon>Phytophthora</taxon>
    </lineage>
</organism>
<evidence type="ECO:0000313" key="14">
    <source>
        <dbReference type="Proteomes" id="UP000702964"/>
    </source>
</evidence>
<dbReference type="GO" id="GO:0042545">
    <property type="term" value="P:cell wall modification"/>
    <property type="evidence" value="ECO:0007669"/>
    <property type="project" value="UniProtKB-UniRule"/>
</dbReference>
<dbReference type="PANTHER" id="PTHR31321:SF57">
    <property type="entry name" value="PECTINESTERASE 53-RELATED"/>
    <property type="match status" value="1"/>
</dbReference>
<dbReference type="InterPro" id="IPR012334">
    <property type="entry name" value="Pectin_lyas_fold"/>
</dbReference>
<dbReference type="InterPro" id="IPR033131">
    <property type="entry name" value="Pectinesterase_Asp_AS"/>
</dbReference>
<dbReference type="FunFam" id="2.160.20.10:FF:000014">
    <property type="entry name" value="Pectinesterase"/>
    <property type="match status" value="1"/>
</dbReference>
<sequence>MPSDATPARITILAPIVVLFCSYDKQVNINVNGLATSAVVVAIDACSGPNARVVPPAGAIVVDATGAYNGSFWNMSAGVASLDPNTTAEQTIFVLPGIYHEQVLITPMVGPLVLQGYTCDAMSYTGNEVTITHNKAQRDIPPEVTDGRNDLTSTMRFKSERVKVYNLNVANTAAFNGTGSQALAINVDATDYGFYACNFTGYQDTILANKGRELFARSYINGAVDFIFGLYATAWFESCDIEVLGKGYITANGRADESNPSWYVFNRANVFGNAKNGTNYLGRPWRTYSRVVWQNSELSDVINPKGWKPWDNVSSTDNIYYKEFNNSGLGATLGQRAAFSGQLDEAVNITTILGEGYASEWWVDSNYL</sequence>
<evidence type="ECO:0000313" key="13">
    <source>
        <dbReference type="EMBL" id="KAF4315209.1"/>
    </source>
</evidence>
<comment type="similarity">
    <text evidence="3">Belongs to the pectinesterase family.</text>
</comment>
<reference evidence="13" key="1">
    <citation type="journal article" date="2015" name="Genom Data">
        <title>Draft genome sequences of Phytophthora kernoviae and Phytophthora ramorum lineage EU2 from Scotland.</title>
        <authorList>
            <person name="Sambles C."/>
            <person name="Schlenzig A."/>
            <person name="O'Neill P."/>
            <person name="Grant M."/>
            <person name="Studholme D.J."/>
        </authorList>
    </citation>
    <scope>NUCLEOTIDE SEQUENCE</scope>
    <source>
        <strain evidence="13">00238/432</strain>
    </source>
</reference>
<dbReference type="PROSITE" id="PS00503">
    <property type="entry name" value="PECTINESTERASE_2"/>
    <property type="match status" value="1"/>
</dbReference>
<evidence type="ECO:0000259" key="12">
    <source>
        <dbReference type="Pfam" id="PF01095"/>
    </source>
</evidence>
<proteinExistence type="inferred from homology"/>
<evidence type="ECO:0000256" key="7">
    <source>
        <dbReference type="ARBA" id="ARBA00022801"/>
    </source>
</evidence>
<dbReference type="Proteomes" id="UP000702964">
    <property type="component" value="Unassembled WGS sequence"/>
</dbReference>
<comment type="catalytic activity">
    <reaction evidence="9 11">
        <text>[(1-&gt;4)-alpha-D-galacturonosyl methyl ester](n) + n H2O = [(1-&gt;4)-alpha-D-galacturonosyl](n) + n methanol + n H(+)</text>
        <dbReference type="Rhea" id="RHEA:22380"/>
        <dbReference type="Rhea" id="RHEA-COMP:14570"/>
        <dbReference type="Rhea" id="RHEA-COMP:14573"/>
        <dbReference type="ChEBI" id="CHEBI:15377"/>
        <dbReference type="ChEBI" id="CHEBI:15378"/>
        <dbReference type="ChEBI" id="CHEBI:17790"/>
        <dbReference type="ChEBI" id="CHEBI:140522"/>
        <dbReference type="ChEBI" id="CHEBI:140523"/>
        <dbReference type="EC" id="3.1.1.11"/>
    </reaction>
</comment>
<evidence type="ECO:0000256" key="3">
    <source>
        <dbReference type="ARBA" id="ARBA00008891"/>
    </source>
</evidence>
<comment type="pathway">
    <text evidence="2 11">Glycan metabolism; pectin degradation; 2-dehydro-3-deoxy-D-gluconate from pectin: step 1/5.</text>
</comment>
<dbReference type="UniPathway" id="UPA00545">
    <property type="reaction ID" value="UER00823"/>
</dbReference>
<dbReference type="PANTHER" id="PTHR31321">
    <property type="entry name" value="ACYL-COA THIOESTER HYDROLASE YBHC-RELATED"/>
    <property type="match status" value="1"/>
</dbReference>
<dbReference type="EC" id="3.1.1.11" evidence="4 11"/>
<dbReference type="InterPro" id="IPR011050">
    <property type="entry name" value="Pectin_lyase_fold/virulence"/>
</dbReference>
<dbReference type="GO" id="GO:0045490">
    <property type="term" value="P:pectin catabolic process"/>
    <property type="evidence" value="ECO:0007669"/>
    <property type="project" value="UniProtKB-UniRule"/>
</dbReference>
<evidence type="ECO:0000256" key="1">
    <source>
        <dbReference type="ARBA" id="ARBA00004613"/>
    </source>
</evidence>
<evidence type="ECO:0000256" key="11">
    <source>
        <dbReference type="RuleBase" id="RU000589"/>
    </source>
</evidence>
<feature type="active site" evidence="10">
    <location>
        <position position="225"/>
    </location>
</feature>
<evidence type="ECO:0000256" key="2">
    <source>
        <dbReference type="ARBA" id="ARBA00005184"/>
    </source>
</evidence>
<name>A0A8J4RYV4_9STRA</name>
<keyword evidence="7 11" id="KW-0378">Hydrolase</keyword>
<evidence type="ECO:0000256" key="8">
    <source>
        <dbReference type="ARBA" id="ARBA00023085"/>
    </source>
</evidence>
<evidence type="ECO:0000256" key="10">
    <source>
        <dbReference type="PROSITE-ProRule" id="PRU10040"/>
    </source>
</evidence>
<keyword evidence="5" id="KW-0964">Secreted</keyword>
<keyword evidence="8 11" id="KW-0063">Aspartyl esterase</keyword>
<dbReference type="GO" id="GO:0030599">
    <property type="term" value="F:pectinesterase activity"/>
    <property type="evidence" value="ECO:0007669"/>
    <property type="project" value="UniProtKB-UniRule"/>
</dbReference>
<dbReference type="Gene3D" id="2.160.20.10">
    <property type="entry name" value="Single-stranded right-handed beta-helix, Pectin lyase-like"/>
    <property type="match status" value="1"/>
</dbReference>
<keyword evidence="6" id="KW-0732">Signal</keyword>
<comment type="caution">
    <text evidence="13">The sequence shown here is derived from an EMBL/GenBank/DDBJ whole genome shotgun (WGS) entry which is preliminary data.</text>
</comment>
<evidence type="ECO:0000256" key="5">
    <source>
        <dbReference type="ARBA" id="ARBA00022525"/>
    </source>
</evidence>
<gene>
    <name evidence="13" type="ORF">G195_011065</name>
</gene>
<protein>
    <recommendedName>
        <fullName evidence="4 11">Pectinesterase</fullName>
        <ecNumber evidence="4 11">3.1.1.11</ecNumber>
    </recommendedName>
</protein>
<accession>A0A8J4RYV4</accession>
<reference evidence="13" key="2">
    <citation type="submission" date="2020-02" db="EMBL/GenBank/DDBJ databases">
        <authorList>
            <person name="Studholme D.J."/>
        </authorList>
    </citation>
    <scope>NUCLEOTIDE SEQUENCE</scope>
    <source>
        <strain evidence="13">00238/432</strain>
    </source>
</reference>
<dbReference type="EMBL" id="AOFI03000958">
    <property type="protein sequence ID" value="KAF4315209.1"/>
    <property type="molecule type" value="Genomic_DNA"/>
</dbReference>
<feature type="domain" description="Pectinesterase catalytic" evidence="12">
    <location>
        <begin position="69"/>
        <end position="342"/>
    </location>
</feature>
<evidence type="ECO:0000256" key="6">
    <source>
        <dbReference type="ARBA" id="ARBA00022729"/>
    </source>
</evidence>
<dbReference type="Pfam" id="PF01095">
    <property type="entry name" value="Pectinesterase"/>
    <property type="match status" value="1"/>
</dbReference>
<dbReference type="GO" id="GO:0005576">
    <property type="term" value="C:extracellular region"/>
    <property type="evidence" value="ECO:0007669"/>
    <property type="project" value="UniProtKB-SubCell"/>
</dbReference>
<evidence type="ECO:0000256" key="4">
    <source>
        <dbReference type="ARBA" id="ARBA00013229"/>
    </source>
</evidence>
<comment type="subcellular location">
    <subcellularLocation>
        <location evidence="1">Secreted</location>
    </subcellularLocation>
</comment>
<dbReference type="InterPro" id="IPR000070">
    <property type="entry name" value="Pectinesterase_cat"/>
</dbReference>
<dbReference type="AlphaFoldDB" id="A0A8J4RYV4"/>